<name>A0ABT5MP10_9PAST</name>
<gene>
    <name evidence="1" type="ORF">PTQ27_02455</name>
</gene>
<dbReference type="RefSeq" id="WP_273749638.1">
    <property type="nucleotide sequence ID" value="NZ_JAQSJE010000002.1"/>
</dbReference>
<reference evidence="1 2" key="1">
    <citation type="submission" date="2023-02" db="EMBL/GenBank/DDBJ databases">
        <title>Mannheimia cairiniae sp. nov., a novel species of Mannheimia obtained from moscovy ducks (Cairina moschata) and reclassification of Mannheimia ovis as heterotypic synonym of Mannheimia pernigra.</title>
        <authorList>
            <person name="Christensen H."/>
        </authorList>
    </citation>
    <scope>NUCLEOTIDE SEQUENCE [LARGE SCALE GENOMIC DNA]</scope>
    <source>
        <strain evidence="1 2">AT1</strain>
    </source>
</reference>
<sequence length="99" mass="11738">MKKINIQEMQNLYNEWMDLLPELEKGLAQWKKANELLEPLNQFYSTPEWQELHHSFDEPLETKGHYSVLSEDAVWNALAEQHQLAIEYLKVVTKILAKE</sequence>
<dbReference type="Proteomes" id="UP001221909">
    <property type="component" value="Unassembled WGS sequence"/>
</dbReference>
<dbReference type="EMBL" id="JAQSJE010000002">
    <property type="protein sequence ID" value="MDD0823331.1"/>
    <property type="molecule type" value="Genomic_DNA"/>
</dbReference>
<keyword evidence="2" id="KW-1185">Reference proteome</keyword>
<dbReference type="Pfam" id="PF14131">
    <property type="entry name" value="DUF4298"/>
    <property type="match status" value="1"/>
</dbReference>
<dbReference type="InterPro" id="IPR025384">
    <property type="entry name" value="DUF4298"/>
</dbReference>
<evidence type="ECO:0000313" key="1">
    <source>
        <dbReference type="EMBL" id="MDD0823331.1"/>
    </source>
</evidence>
<organism evidence="1 2">
    <name type="scientific">Mannheimia cairinae</name>
    <dbReference type="NCBI Taxonomy" id="3025936"/>
    <lineage>
        <taxon>Bacteria</taxon>
        <taxon>Pseudomonadati</taxon>
        <taxon>Pseudomonadota</taxon>
        <taxon>Gammaproteobacteria</taxon>
        <taxon>Pasteurellales</taxon>
        <taxon>Pasteurellaceae</taxon>
        <taxon>Mannheimia</taxon>
    </lineage>
</organism>
<evidence type="ECO:0000313" key="2">
    <source>
        <dbReference type="Proteomes" id="UP001221909"/>
    </source>
</evidence>
<accession>A0ABT5MP10</accession>
<proteinExistence type="predicted"/>
<protein>
    <submittedName>
        <fullName evidence="1">DUF4298 domain-containing protein</fullName>
    </submittedName>
</protein>
<comment type="caution">
    <text evidence="1">The sequence shown here is derived from an EMBL/GenBank/DDBJ whole genome shotgun (WGS) entry which is preliminary data.</text>
</comment>